<evidence type="ECO:0000256" key="1">
    <source>
        <dbReference type="ARBA" id="ARBA00022676"/>
    </source>
</evidence>
<comment type="caution">
    <text evidence="3">The sequence shown here is derived from an EMBL/GenBank/DDBJ whole genome shotgun (WGS) entry which is preliminary data.</text>
</comment>
<sequence>MAKTIQRVLIYRLGSLGDTLVALPALHLVARAFPGAERRLLTNFPVNVKAPPAAAVVENTGLVQGYFRYAVGTRSVSELLSLWWTLVRWRPEVLVYLAPPRGVGAAKRDVAFFRLCGIRRIVGAPVTEDLHNNRIENAEGWLEPEASRLARCVAELGDAYLDDPASWDLRLTEVERAKAAEVLGGAGERPWIAVSIGTKNQSNDWGRENWRELLRRLAAMYPGYGLAITGAAVDAEYSESIAEGWRGVASGGPVLNLCGKLTPRESGAVFARSRVFLGHDSGPMHLAAAMQTPCVGIFSARNIPRVWFPYGRRHRVLYHRVECAGCRLETCIVEKKRCLTSITVDEVLAEVRGVLDSLRGDS</sequence>
<gene>
    <name evidence="3" type="ORF">HDF17_003163</name>
</gene>
<dbReference type="RefSeq" id="WP_179492536.1">
    <property type="nucleotide sequence ID" value="NZ_JACCCW010000002.1"/>
</dbReference>
<organism evidence="3 4">
    <name type="scientific">Granulicella arctica</name>
    <dbReference type="NCBI Taxonomy" id="940613"/>
    <lineage>
        <taxon>Bacteria</taxon>
        <taxon>Pseudomonadati</taxon>
        <taxon>Acidobacteriota</taxon>
        <taxon>Terriglobia</taxon>
        <taxon>Terriglobales</taxon>
        <taxon>Acidobacteriaceae</taxon>
        <taxon>Granulicella</taxon>
    </lineage>
</organism>
<dbReference type="InterPro" id="IPR051199">
    <property type="entry name" value="LPS_LOS_Heptosyltrfase"/>
</dbReference>
<dbReference type="Pfam" id="PF01075">
    <property type="entry name" value="Glyco_transf_9"/>
    <property type="match status" value="1"/>
</dbReference>
<dbReference type="CDD" id="cd03789">
    <property type="entry name" value="GT9_LPS_heptosyltransferase"/>
    <property type="match status" value="1"/>
</dbReference>
<evidence type="ECO:0000313" key="4">
    <source>
        <dbReference type="Proteomes" id="UP000589520"/>
    </source>
</evidence>
<proteinExistence type="predicted"/>
<keyword evidence="1" id="KW-0328">Glycosyltransferase</keyword>
<dbReference type="InterPro" id="IPR002201">
    <property type="entry name" value="Glyco_trans_9"/>
</dbReference>
<dbReference type="GO" id="GO:0005829">
    <property type="term" value="C:cytosol"/>
    <property type="evidence" value="ECO:0007669"/>
    <property type="project" value="TreeGrafter"/>
</dbReference>
<dbReference type="PANTHER" id="PTHR30160">
    <property type="entry name" value="TETRAACYLDISACCHARIDE 4'-KINASE-RELATED"/>
    <property type="match status" value="1"/>
</dbReference>
<dbReference type="GO" id="GO:0008713">
    <property type="term" value="F:ADP-heptose-lipopolysaccharide heptosyltransferase activity"/>
    <property type="evidence" value="ECO:0007669"/>
    <property type="project" value="TreeGrafter"/>
</dbReference>
<accession>A0A7Y9PJ36</accession>
<protein>
    <submittedName>
        <fullName evidence="3">ADP-heptose:LPS heptosyltransferase</fullName>
    </submittedName>
</protein>
<reference evidence="3 4" key="1">
    <citation type="submission" date="2020-07" db="EMBL/GenBank/DDBJ databases">
        <title>Genomic Encyclopedia of Type Strains, Phase IV (KMG-V): Genome sequencing to study the core and pangenomes of soil and plant-associated prokaryotes.</title>
        <authorList>
            <person name="Whitman W."/>
        </authorList>
    </citation>
    <scope>NUCLEOTIDE SEQUENCE [LARGE SCALE GENOMIC DNA]</scope>
    <source>
        <strain evidence="3 4">X4EP2</strain>
    </source>
</reference>
<dbReference type="EMBL" id="JACCCW010000002">
    <property type="protein sequence ID" value="NYF80843.1"/>
    <property type="molecule type" value="Genomic_DNA"/>
</dbReference>
<keyword evidence="4" id="KW-1185">Reference proteome</keyword>
<name>A0A7Y9PJ36_9BACT</name>
<dbReference type="SUPFAM" id="SSF53756">
    <property type="entry name" value="UDP-Glycosyltransferase/glycogen phosphorylase"/>
    <property type="match status" value="1"/>
</dbReference>
<evidence type="ECO:0000256" key="2">
    <source>
        <dbReference type="ARBA" id="ARBA00022679"/>
    </source>
</evidence>
<dbReference type="Gene3D" id="3.40.50.2000">
    <property type="entry name" value="Glycogen Phosphorylase B"/>
    <property type="match status" value="2"/>
</dbReference>
<dbReference type="AlphaFoldDB" id="A0A7Y9PJ36"/>
<dbReference type="Proteomes" id="UP000589520">
    <property type="component" value="Unassembled WGS sequence"/>
</dbReference>
<dbReference type="PANTHER" id="PTHR30160:SF1">
    <property type="entry name" value="LIPOPOLYSACCHARIDE 1,2-N-ACETYLGLUCOSAMINETRANSFERASE-RELATED"/>
    <property type="match status" value="1"/>
</dbReference>
<keyword evidence="2 3" id="KW-0808">Transferase</keyword>
<dbReference type="GO" id="GO:0009244">
    <property type="term" value="P:lipopolysaccharide core region biosynthetic process"/>
    <property type="evidence" value="ECO:0007669"/>
    <property type="project" value="TreeGrafter"/>
</dbReference>
<evidence type="ECO:0000313" key="3">
    <source>
        <dbReference type="EMBL" id="NYF80843.1"/>
    </source>
</evidence>